<keyword evidence="12" id="KW-1185">Reference proteome</keyword>
<dbReference type="GO" id="GO:0006508">
    <property type="term" value="P:proteolysis"/>
    <property type="evidence" value="ECO:0007669"/>
    <property type="project" value="UniProtKB-KW"/>
</dbReference>
<keyword evidence="5" id="KW-0720">Serine protease</keyword>
<dbReference type="PROSITE" id="PS50240">
    <property type="entry name" value="TRYPSIN_DOM"/>
    <property type="match status" value="1"/>
</dbReference>
<evidence type="ECO:0000313" key="11">
    <source>
        <dbReference type="EMBL" id="KOB71116.1"/>
    </source>
</evidence>
<dbReference type="CDD" id="cd00190">
    <property type="entry name" value="Tryp_SPc"/>
    <property type="match status" value="1"/>
</dbReference>
<evidence type="ECO:0000256" key="5">
    <source>
        <dbReference type="ARBA" id="ARBA00022825"/>
    </source>
</evidence>
<dbReference type="InterPro" id="IPR050430">
    <property type="entry name" value="Peptidase_S1"/>
</dbReference>
<keyword evidence="7" id="KW-1015">Disulfide bond</keyword>
<sequence length="253" mass="27673">MQYALTTANDKFIECMLVAIVPIDNVCLIARHAPAIKLQWRIVGGQQVDISQAPYAVLYGLYCGGSLIAPDWVITAAHCKTLDDFIIAGSTKASEGTRYQICAHFVHPRWKDPKKVHFHDFDYQLLLLETPVPVTARSRPIAIGRPRDVVFGSKVTITGWGHTQMKVLLLMETPVPVTARSRPIAIGHPRDVLYGSKVTITGWGDSGGPAVANHKLVGLVSFGVGCAEREKPGVYSNVPLARSWIREVTGLPL</sequence>
<dbReference type="InterPro" id="IPR001314">
    <property type="entry name" value="Peptidase_S1A"/>
</dbReference>
<comment type="catalytic activity">
    <reaction evidence="8">
        <text>Preferential cleavage: Arg-|-Xaa, Lys-|-Xaa.</text>
        <dbReference type="EC" id="3.4.21.4"/>
    </reaction>
</comment>
<evidence type="ECO:0000256" key="7">
    <source>
        <dbReference type="ARBA" id="ARBA00023157"/>
    </source>
</evidence>
<comment type="similarity">
    <text evidence="1">Belongs to the peptidase S1 family.</text>
</comment>
<dbReference type="InterPro" id="IPR043504">
    <property type="entry name" value="Peptidase_S1_PA_chymotrypsin"/>
</dbReference>
<evidence type="ECO:0000259" key="10">
    <source>
        <dbReference type="PROSITE" id="PS50240"/>
    </source>
</evidence>
<dbReference type="InterPro" id="IPR001254">
    <property type="entry name" value="Trypsin_dom"/>
</dbReference>
<evidence type="ECO:0000256" key="3">
    <source>
        <dbReference type="ARBA" id="ARBA00022757"/>
    </source>
</evidence>
<dbReference type="Pfam" id="PF00089">
    <property type="entry name" value="Trypsin"/>
    <property type="match status" value="1"/>
</dbReference>
<keyword evidence="6" id="KW-0865">Zymogen</keyword>
<dbReference type="SUPFAM" id="SSF50494">
    <property type="entry name" value="Trypsin-like serine proteases"/>
    <property type="match status" value="1"/>
</dbReference>
<evidence type="ECO:0000256" key="1">
    <source>
        <dbReference type="ARBA" id="ARBA00007664"/>
    </source>
</evidence>
<evidence type="ECO:0000256" key="4">
    <source>
        <dbReference type="ARBA" id="ARBA00022801"/>
    </source>
</evidence>
<dbReference type="PROSITE" id="PS00134">
    <property type="entry name" value="TRYPSIN_HIS"/>
    <property type="match status" value="1"/>
</dbReference>
<comment type="caution">
    <text evidence="11">The sequence shown here is derived from an EMBL/GenBank/DDBJ whole genome shotgun (WGS) entry which is preliminary data.</text>
</comment>
<keyword evidence="4" id="KW-0378">Hydrolase</keyword>
<gene>
    <name evidence="11" type="ORF">OBRU01_12596</name>
</gene>
<evidence type="ECO:0000313" key="12">
    <source>
        <dbReference type="Proteomes" id="UP000037510"/>
    </source>
</evidence>
<dbReference type="GO" id="GO:0004252">
    <property type="term" value="F:serine-type endopeptidase activity"/>
    <property type="evidence" value="ECO:0007669"/>
    <property type="project" value="UniProtKB-EC"/>
</dbReference>
<organism evidence="11 12">
    <name type="scientific">Operophtera brumata</name>
    <name type="common">Winter moth</name>
    <name type="synonym">Phalaena brumata</name>
    <dbReference type="NCBI Taxonomy" id="104452"/>
    <lineage>
        <taxon>Eukaryota</taxon>
        <taxon>Metazoa</taxon>
        <taxon>Ecdysozoa</taxon>
        <taxon>Arthropoda</taxon>
        <taxon>Hexapoda</taxon>
        <taxon>Insecta</taxon>
        <taxon>Pterygota</taxon>
        <taxon>Neoptera</taxon>
        <taxon>Endopterygota</taxon>
        <taxon>Lepidoptera</taxon>
        <taxon>Glossata</taxon>
        <taxon>Ditrysia</taxon>
        <taxon>Geometroidea</taxon>
        <taxon>Geometridae</taxon>
        <taxon>Larentiinae</taxon>
        <taxon>Operophtera</taxon>
    </lineage>
</organism>
<evidence type="ECO:0000256" key="2">
    <source>
        <dbReference type="ARBA" id="ARBA00022670"/>
    </source>
</evidence>
<feature type="domain" description="Peptidase S1" evidence="10">
    <location>
        <begin position="42"/>
        <end position="250"/>
    </location>
</feature>
<accession>A0A0L7L730</accession>
<reference evidence="11 12" key="1">
    <citation type="journal article" date="2015" name="Genome Biol. Evol.">
        <title>The genome of winter moth (Operophtera brumata) provides a genomic perspective on sexual dimorphism and phenology.</title>
        <authorList>
            <person name="Derks M.F."/>
            <person name="Smit S."/>
            <person name="Salis L."/>
            <person name="Schijlen E."/>
            <person name="Bossers A."/>
            <person name="Mateman C."/>
            <person name="Pijl A.S."/>
            <person name="de Ridder D."/>
            <person name="Groenen M.A."/>
            <person name="Visser M.E."/>
            <person name="Megens H.J."/>
        </authorList>
    </citation>
    <scope>NUCLEOTIDE SEQUENCE [LARGE SCALE GENOMIC DNA]</scope>
    <source>
        <strain evidence="11">WM2013NL</strain>
        <tissue evidence="11">Head and thorax</tissue>
    </source>
</reference>
<dbReference type="GO" id="GO:0007586">
    <property type="term" value="P:digestion"/>
    <property type="evidence" value="ECO:0007669"/>
    <property type="project" value="UniProtKB-KW"/>
</dbReference>
<name>A0A0L7L730_OPEBR</name>
<dbReference type="AlphaFoldDB" id="A0A0L7L730"/>
<keyword evidence="2" id="KW-0645">Protease</keyword>
<dbReference type="SMART" id="SM00020">
    <property type="entry name" value="Tryp_SPc"/>
    <property type="match status" value="1"/>
</dbReference>
<dbReference type="STRING" id="104452.A0A0L7L730"/>
<evidence type="ECO:0000256" key="8">
    <source>
        <dbReference type="ARBA" id="ARBA00036320"/>
    </source>
</evidence>
<evidence type="ECO:0000256" key="9">
    <source>
        <dbReference type="ARBA" id="ARBA00038868"/>
    </source>
</evidence>
<dbReference type="Proteomes" id="UP000037510">
    <property type="component" value="Unassembled WGS sequence"/>
</dbReference>
<dbReference type="InterPro" id="IPR009003">
    <property type="entry name" value="Peptidase_S1_PA"/>
</dbReference>
<keyword evidence="3" id="KW-0222">Digestion</keyword>
<dbReference type="EC" id="3.4.21.4" evidence="9"/>
<evidence type="ECO:0000256" key="6">
    <source>
        <dbReference type="ARBA" id="ARBA00023145"/>
    </source>
</evidence>
<protein>
    <recommendedName>
        <fullName evidence="9">trypsin</fullName>
        <ecNumber evidence="9">3.4.21.4</ecNumber>
    </recommendedName>
</protein>
<dbReference type="InterPro" id="IPR018114">
    <property type="entry name" value="TRYPSIN_HIS"/>
</dbReference>
<dbReference type="PRINTS" id="PR00722">
    <property type="entry name" value="CHYMOTRYPSIN"/>
</dbReference>
<dbReference type="EMBL" id="JTDY01002604">
    <property type="protein sequence ID" value="KOB71116.1"/>
    <property type="molecule type" value="Genomic_DNA"/>
</dbReference>
<dbReference type="PANTHER" id="PTHR24276">
    <property type="entry name" value="POLYSERASE-RELATED"/>
    <property type="match status" value="1"/>
</dbReference>
<dbReference type="PANTHER" id="PTHR24276:SF97">
    <property type="entry name" value="GH13245P2-RELATED"/>
    <property type="match status" value="1"/>
</dbReference>
<proteinExistence type="inferred from homology"/>
<dbReference type="Gene3D" id="2.40.10.10">
    <property type="entry name" value="Trypsin-like serine proteases"/>
    <property type="match status" value="1"/>
</dbReference>